<gene>
    <name evidence="2" type="ORF">AVDCRST_MAG69-1339</name>
</gene>
<protein>
    <submittedName>
        <fullName evidence="2">Uncharacterized protein</fullName>
    </submittedName>
</protein>
<proteinExistence type="predicted"/>
<dbReference type="EMBL" id="CADCVP010000143">
    <property type="protein sequence ID" value="CAA9490917.1"/>
    <property type="molecule type" value="Genomic_DNA"/>
</dbReference>
<feature type="compositionally biased region" description="Basic residues" evidence="1">
    <location>
        <begin position="1"/>
        <end position="18"/>
    </location>
</feature>
<feature type="non-terminal residue" evidence="2">
    <location>
        <position position="1"/>
    </location>
</feature>
<evidence type="ECO:0000256" key="1">
    <source>
        <dbReference type="SAM" id="MobiDB-lite"/>
    </source>
</evidence>
<evidence type="ECO:0000313" key="2">
    <source>
        <dbReference type="EMBL" id="CAA9490917.1"/>
    </source>
</evidence>
<sequence>DGRPPAHRRHRRTGRTRGGHLPPALLPVRRRAGPVGRAGRRLRDVPAVVSGHRSSAERGDVGHHRAGGGCVWQRRPHGL</sequence>
<dbReference type="AlphaFoldDB" id="A0A6J4SF98"/>
<accession>A0A6J4SF98</accession>
<feature type="region of interest" description="Disordered" evidence="1">
    <location>
        <begin position="1"/>
        <end position="79"/>
    </location>
</feature>
<feature type="compositionally biased region" description="Basic and acidic residues" evidence="1">
    <location>
        <begin position="54"/>
        <end position="63"/>
    </location>
</feature>
<reference evidence="2" key="1">
    <citation type="submission" date="2020-02" db="EMBL/GenBank/DDBJ databases">
        <authorList>
            <person name="Meier V. D."/>
        </authorList>
    </citation>
    <scope>NUCLEOTIDE SEQUENCE</scope>
    <source>
        <strain evidence="2">AVDCRST_MAG69</strain>
    </source>
</reference>
<feature type="non-terminal residue" evidence="2">
    <location>
        <position position="79"/>
    </location>
</feature>
<name>A0A6J4SF98_9ACTN</name>
<organism evidence="2">
    <name type="scientific">uncultured Solirubrobacteraceae bacterium</name>
    <dbReference type="NCBI Taxonomy" id="1162706"/>
    <lineage>
        <taxon>Bacteria</taxon>
        <taxon>Bacillati</taxon>
        <taxon>Actinomycetota</taxon>
        <taxon>Thermoleophilia</taxon>
        <taxon>Solirubrobacterales</taxon>
        <taxon>Solirubrobacteraceae</taxon>
        <taxon>environmental samples</taxon>
    </lineage>
</organism>